<dbReference type="AlphaFoldDB" id="A0A016X1D2"/>
<gene>
    <name evidence="1" type="primary">Acey_s0421.g1176</name>
    <name evidence="1" type="ORF">Y032_0421g1176</name>
</gene>
<reference evidence="2" key="1">
    <citation type="journal article" date="2015" name="Nat. Genet.">
        <title>The genome and transcriptome of the zoonotic hookworm Ancylostoma ceylanicum identify infection-specific gene families.</title>
        <authorList>
            <person name="Schwarz E.M."/>
            <person name="Hu Y."/>
            <person name="Antoshechkin I."/>
            <person name="Miller M.M."/>
            <person name="Sternberg P.W."/>
            <person name="Aroian R.V."/>
        </authorList>
    </citation>
    <scope>NUCLEOTIDE SEQUENCE</scope>
    <source>
        <strain evidence="2">HY135</strain>
    </source>
</reference>
<evidence type="ECO:0000313" key="2">
    <source>
        <dbReference type="Proteomes" id="UP000024635"/>
    </source>
</evidence>
<accession>A0A016X1D2</accession>
<protein>
    <submittedName>
        <fullName evidence="1">Uncharacterized protein</fullName>
    </submittedName>
</protein>
<sequence length="67" mass="7210">MDKVNEETLDVSEIITNVAWRSIGIVSTSAITPIATTASGRLMDIVNEETSDESGTETFAESEPHVI</sequence>
<organism evidence="1 2">
    <name type="scientific">Ancylostoma ceylanicum</name>
    <dbReference type="NCBI Taxonomy" id="53326"/>
    <lineage>
        <taxon>Eukaryota</taxon>
        <taxon>Metazoa</taxon>
        <taxon>Ecdysozoa</taxon>
        <taxon>Nematoda</taxon>
        <taxon>Chromadorea</taxon>
        <taxon>Rhabditida</taxon>
        <taxon>Rhabditina</taxon>
        <taxon>Rhabditomorpha</taxon>
        <taxon>Strongyloidea</taxon>
        <taxon>Ancylostomatidae</taxon>
        <taxon>Ancylostomatinae</taxon>
        <taxon>Ancylostoma</taxon>
    </lineage>
</organism>
<comment type="caution">
    <text evidence="1">The sequence shown here is derived from an EMBL/GenBank/DDBJ whole genome shotgun (WGS) entry which is preliminary data.</text>
</comment>
<dbReference type="EMBL" id="JARK01000021">
    <property type="protein sequence ID" value="EYC45651.1"/>
    <property type="molecule type" value="Genomic_DNA"/>
</dbReference>
<evidence type="ECO:0000313" key="1">
    <source>
        <dbReference type="EMBL" id="EYC45651.1"/>
    </source>
</evidence>
<dbReference type="OrthoDB" id="6770063at2759"/>
<dbReference type="Proteomes" id="UP000024635">
    <property type="component" value="Unassembled WGS sequence"/>
</dbReference>
<proteinExistence type="predicted"/>
<keyword evidence="2" id="KW-1185">Reference proteome</keyword>
<name>A0A016X1D2_9BILA</name>